<evidence type="ECO:0000256" key="1">
    <source>
        <dbReference type="SAM" id="Phobius"/>
    </source>
</evidence>
<dbReference type="EMBL" id="CADCVD010000107">
    <property type="protein sequence ID" value="CAA9450429.1"/>
    <property type="molecule type" value="Genomic_DNA"/>
</dbReference>
<accession>A0A6J4QS55</accession>
<dbReference type="Pfam" id="PF11518">
    <property type="entry name" value="DUF3221"/>
    <property type="match status" value="1"/>
</dbReference>
<evidence type="ECO:0000313" key="3">
    <source>
        <dbReference type="EMBL" id="CAA9450429.1"/>
    </source>
</evidence>
<gene>
    <name evidence="3" type="ORF">AVDCRST_MAG37-2264</name>
</gene>
<reference evidence="3" key="1">
    <citation type="submission" date="2020-02" db="EMBL/GenBank/DDBJ databases">
        <authorList>
            <person name="Meier V. D."/>
        </authorList>
    </citation>
    <scope>NUCLEOTIDE SEQUENCE</scope>
    <source>
        <strain evidence="3">AVDCRST_MAG37</strain>
    </source>
</reference>
<feature type="transmembrane region" description="Helical" evidence="1">
    <location>
        <begin position="256"/>
        <end position="275"/>
    </location>
</feature>
<protein>
    <recommendedName>
        <fullName evidence="4">Gram-positive cocci surface proteins LPxTG domain-containing protein</fullName>
    </recommendedName>
</protein>
<keyword evidence="1" id="KW-0812">Transmembrane</keyword>
<feature type="signal peptide" evidence="2">
    <location>
        <begin position="1"/>
        <end position="23"/>
    </location>
</feature>
<organism evidence="3">
    <name type="scientific">uncultured Rubrobacteraceae bacterium</name>
    <dbReference type="NCBI Taxonomy" id="349277"/>
    <lineage>
        <taxon>Bacteria</taxon>
        <taxon>Bacillati</taxon>
        <taxon>Actinomycetota</taxon>
        <taxon>Rubrobacteria</taxon>
        <taxon>Rubrobacterales</taxon>
        <taxon>Rubrobacteraceae</taxon>
        <taxon>environmental samples</taxon>
    </lineage>
</organism>
<dbReference type="InterPro" id="IPR021598">
    <property type="entry name" value="DUF3221"/>
</dbReference>
<feature type="chain" id="PRO_5026809028" description="Gram-positive cocci surface proteins LPxTG domain-containing protein" evidence="2">
    <location>
        <begin position="24"/>
        <end position="280"/>
    </location>
</feature>
<sequence length="280" mass="28468">MRKLILLVAMLAMVLVGSVPALAQSTLSGDQGANPPESDGGSVRGIITDISGSVVLVEADPSASSGPKGYFTVTDETEIARLEGDIRIRASFEDLEVGQQVQADYAGPIAESYPPQGEAGSIVILDEGGETDREATLSFELEVECDPPANAAFFGFIPAEGGINAQLTDPDEDGVYTGSVNVPKFPPGPAPPGTEPVSLPVQIVQVRGVIKDFGEVKIDGDKTFKATVSFCDDNGGGSGNGGSSSGGGKTLPNTGGVLPITLGAGALLVAGGLLARRLGR</sequence>
<keyword evidence="1" id="KW-0472">Membrane</keyword>
<name>A0A6J4QS55_9ACTN</name>
<keyword evidence="1" id="KW-1133">Transmembrane helix</keyword>
<evidence type="ECO:0008006" key="4">
    <source>
        <dbReference type="Google" id="ProtNLM"/>
    </source>
</evidence>
<proteinExistence type="predicted"/>
<evidence type="ECO:0000256" key="2">
    <source>
        <dbReference type="SAM" id="SignalP"/>
    </source>
</evidence>
<keyword evidence="2" id="KW-0732">Signal</keyword>
<dbReference type="AlphaFoldDB" id="A0A6J4QS55"/>